<name>A0A562VA18_9ACTN</name>
<gene>
    <name evidence="2" type="ORF">LX16_0344</name>
</gene>
<accession>A0A562VA18</accession>
<keyword evidence="3" id="KW-1185">Reference proteome</keyword>
<evidence type="ECO:0000313" key="2">
    <source>
        <dbReference type="EMBL" id="TWJ14657.1"/>
    </source>
</evidence>
<reference evidence="2 3" key="1">
    <citation type="journal article" date="2013" name="Stand. Genomic Sci.">
        <title>Genomic Encyclopedia of Type Strains, Phase I: The one thousand microbial genomes (KMG-I) project.</title>
        <authorList>
            <person name="Kyrpides N.C."/>
            <person name="Woyke T."/>
            <person name="Eisen J.A."/>
            <person name="Garrity G."/>
            <person name="Lilburn T.G."/>
            <person name="Beck B.J."/>
            <person name="Whitman W.B."/>
            <person name="Hugenholtz P."/>
            <person name="Klenk H.P."/>
        </authorList>
    </citation>
    <scope>NUCLEOTIDE SEQUENCE [LARGE SCALE GENOMIC DNA]</scope>
    <source>
        <strain evidence="2 3">DSM 45044</strain>
    </source>
</reference>
<protein>
    <submittedName>
        <fullName evidence="2">Uncharacterized protein</fullName>
    </submittedName>
</protein>
<keyword evidence="1" id="KW-1133">Transmembrane helix</keyword>
<comment type="caution">
    <text evidence="2">The sequence shown here is derived from an EMBL/GenBank/DDBJ whole genome shotgun (WGS) entry which is preliminary data.</text>
</comment>
<keyword evidence="1" id="KW-0812">Transmembrane</keyword>
<dbReference type="AlphaFoldDB" id="A0A562VA18"/>
<evidence type="ECO:0000256" key="1">
    <source>
        <dbReference type="SAM" id="Phobius"/>
    </source>
</evidence>
<evidence type="ECO:0000313" key="3">
    <source>
        <dbReference type="Proteomes" id="UP000321617"/>
    </source>
</evidence>
<feature type="transmembrane region" description="Helical" evidence="1">
    <location>
        <begin position="36"/>
        <end position="56"/>
    </location>
</feature>
<dbReference type="Proteomes" id="UP000321617">
    <property type="component" value="Unassembled WGS sequence"/>
</dbReference>
<dbReference type="EMBL" id="VLLL01000005">
    <property type="protein sequence ID" value="TWJ14657.1"/>
    <property type="molecule type" value="Genomic_DNA"/>
</dbReference>
<organism evidence="2 3">
    <name type="scientific">Stackebrandtia albiflava</name>
    <dbReference type="NCBI Taxonomy" id="406432"/>
    <lineage>
        <taxon>Bacteria</taxon>
        <taxon>Bacillati</taxon>
        <taxon>Actinomycetota</taxon>
        <taxon>Actinomycetes</taxon>
        <taxon>Glycomycetales</taxon>
        <taxon>Glycomycetaceae</taxon>
        <taxon>Stackebrandtia</taxon>
    </lineage>
</organism>
<proteinExistence type="predicted"/>
<keyword evidence="1" id="KW-0472">Membrane</keyword>
<sequence length="98" mass="11129">MPGYGWHILGQRLGVPVLITGFAGSMAGDDILGRNIFLAAWCYLAVVILSGHWISYRLYLRRRESFPVVLRGGSRVLIGDVFRLRIWRPRAWRAMAGE</sequence>